<dbReference type="PANTHER" id="PTHR30572">
    <property type="entry name" value="MEMBRANE COMPONENT OF TRANSPORTER-RELATED"/>
    <property type="match status" value="1"/>
</dbReference>
<comment type="caution">
    <text evidence="9">The sequence shown here is derived from an EMBL/GenBank/DDBJ whole genome shotgun (WGS) entry which is preliminary data.</text>
</comment>
<dbReference type="Pfam" id="PF02687">
    <property type="entry name" value="FtsX"/>
    <property type="match status" value="2"/>
</dbReference>
<feature type="transmembrane region" description="Helical" evidence="6">
    <location>
        <begin position="693"/>
        <end position="712"/>
    </location>
</feature>
<keyword evidence="4 6" id="KW-1133">Transmembrane helix</keyword>
<feature type="domain" description="MacB-like periplasmic core" evidence="8">
    <location>
        <begin position="22"/>
        <end position="229"/>
    </location>
</feature>
<feature type="transmembrane region" description="Helical" evidence="6">
    <location>
        <begin position="727"/>
        <end position="746"/>
    </location>
</feature>
<feature type="transmembrane region" description="Helical" evidence="6">
    <location>
        <begin position="406"/>
        <end position="425"/>
    </location>
</feature>
<dbReference type="Proteomes" id="UP000783796">
    <property type="component" value="Unassembled WGS sequence"/>
</dbReference>
<evidence type="ECO:0000259" key="7">
    <source>
        <dbReference type="Pfam" id="PF02687"/>
    </source>
</evidence>
<reference evidence="9" key="2">
    <citation type="submission" date="2021-04" db="EMBL/GenBank/DDBJ databases">
        <authorList>
            <person name="Gilroy R."/>
        </authorList>
    </citation>
    <scope>NUCLEOTIDE SEQUENCE</scope>
    <source>
        <strain evidence="9">G4-2901</strain>
    </source>
</reference>
<evidence type="ECO:0000256" key="2">
    <source>
        <dbReference type="ARBA" id="ARBA00022475"/>
    </source>
</evidence>
<dbReference type="GO" id="GO:0005886">
    <property type="term" value="C:plasma membrane"/>
    <property type="evidence" value="ECO:0007669"/>
    <property type="project" value="UniProtKB-SubCell"/>
</dbReference>
<sequence length="764" mass="87842">MIVHYLKMALRSLIRYKVQNIISILGIAVGFVCFAFSMIWIRYELSYDTFHRDSDRMYVVYKKSDHGFTNISDVTHYPVARDIKNNFPEVEDAAAFMNEPAVVGRSPQNGDFSMRIIVDSAFINMFDIKLLSGSWSFLNNQEEVAVTEEFAERLYGTKNVLGKDLFFWKSPKKISAVVSGWGKHSNFRYDIMLGVDEKFRDDYRYSGFYVCLRLKDGVNASVFAQKLKNKGFEVPGGGGYTIRNFLLEKLSSSRYTVFYKYDDISLSYVKMFSVVGITVILVSLVNFFSILITRMNIRRREIALRISCGSGTKELILMFVTELVVMMLFSGLIGMSMMELLKSEFVRLADIEDNFYLSSLWYFFVILIMSVVVAVFLIRYSSRKTVSEEIIGNITRKSRLSFQNGSIVIQFMISVTVLFCLAVLFKQLYYLKSTDEVGFERDGKACLYCQPKDIQIIHFLRKLPYVHEIKEMYSLLPQIASTSSTIGEWDGKSEGQKPVTLQVIREGRDFLDFYGIKLLRGNYLTGKEDIKSVLINEAAVRMFGWSEPIGKKIYNYTVVGVIKDFHISPPTQPVKPYMITLDRRNDHGSDYVISFDEEHLSDLRNSMKDYIEKNGINFCYIKTANEAYEEYLVSEKMLMKLLSFVSMICVVISLFGVYSHVSLSCERRRKEIAIRKINGATAGNIMKMFFKDYLLMLAVSCIIAFLAGTVVMKKWLEQYVEQTSMDAWIYFGLFILMAAFILLCVARSIWKAANENPAEVIKSE</sequence>
<name>A0A948WXD9_9BACT</name>
<feature type="transmembrane region" description="Helical" evidence="6">
    <location>
        <begin position="315"/>
        <end position="335"/>
    </location>
</feature>
<dbReference type="GO" id="GO:0022857">
    <property type="term" value="F:transmembrane transporter activity"/>
    <property type="evidence" value="ECO:0007669"/>
    <property type="project" value="TreeGrafter"/>
</dbReference>
<dbReference type="Pfam" id="PF12704">
    <property type="entry name" value="MacB_PCD"/>
    <property type="match status" value="1"/>
</dbReference>
<comment type="subcellular location">
    <subcellularLocation>
        <location evidence="1">Cell membrane</location>
        <topology evidence="1">Multi-pass membrane protein</topology>
    </subcellularLocation>
</comment>
<evidence type="ECO:0000313" key="9">
    <source>
        <dbReference type="EMBL" id="MBU3838650.1"/>
    </source>
</evidence>
<reference evidence="9" key="1">
    <citation type="journal article" date="2021" name="PeerJ">
        <title>Extensive microbial diversity within the chicken gut microbiome revealed by metagenomics and culture.</title>
        <authorList>
            <person name="Gilroy R."/>
            <person name="Ravi A."/>
            <person name="Getino M."/>
            <person name="Pursley I."/>
            <person name="Horton D.L."/>
            <person name="Alikhan N.F."/>
            <person name="Baker D."/>
            <person name="Gharbi K."/>
            <person name="Hall N."/>
            <person name="Watson M."/>
            <person name="Adriaenssens E.M."/>
            <person name="Foster-Nyarko E."/>
            <person name="Jarju S."/>
            <person name="Secka A."/>
            <person name="Antonio M."/>
            <person name="Oren A."/>
            <person name="Chaudhuri R.R."/>
            <person name="La Ragione R."/>
            <person name="Hildebrand F."/>
            <person name="Pallen M.J."/>
        </authorList>
    </citation>
    <scope>NUCLEOTIDE SEQUENCE</scope>
    <source>
        <strain evidence="9">G4-2901</strain>
    </source>
</reference>
<dbReference type="PANTHER" id="PTHR30572:SF18">
    <property type="entry name" value="ABC-TYPE MACROLIDE FAMILY EXPORT SYSTEM PERMEASE COMPONENT 2"/>
    <property type="match status" value="1"/>
</dbReference>
<proteinExistence type="predicted"/>
<protein>
    <submittedName>
        <fullName evidence="9">ABC transporter permease</fullName>
    </submittedName>
</protein>
<organism evidence="9 10">
    <name type="scientific">Candidatus Phocaeicola faecigallinarum</name>
    <dbReference type="NCBI Taxonomy" id="2838732"/>
    <lineage>
        <taxon>Bacteria</taxon>
        <taxon>Pseudomonadati</taxon>
        <taxon>Bacteroidota</taxon>
        <taxon>Bacteroidia</taxon>
        <taxon>Bacteroidales</taxon>
        <taxon>Bacteroidaceae</taxon>
        <taxon>Phocaeicola</taxon>
    </lineage>
</organism>
<keyword evidence="5 6" id="KW-0472">Membrane</keyword>
<feature type="domain" description="ABC3 transporter permease C-terminal" evidence="7">
    <location>
        <begin position="274"/>
        <end position="387"/>
    </location>
</feature>
<feature type="transmembrane region" description="Helical" evidence="6">
    <location>
        <begin position="21"/>
        <end position="43"/>
    </location>
</feature>
<accession>A0A948WXD9</accession>
<dbReference type="InterPro" id="IPR050250">
    <property type="entry name" value="Macrolide_Exporter_MacB"/>
</dbReference>
<keyword evidence="2" id="KW-1003">Cell membrane</keyword>
<evidence type="ECO:0000256" key="5">
    <source>
        <dbReference type="ARBA" id="ARBA00023136"/>
    </source>
</evidence>
<dbReference type="EMBL" id="JAHLFW010000084">
    <property type="protein sequence ID" value="MBU3838650.1"/>
    <property type="molecule type" value="Genomic_DNA"/>
</dbReference>
<evidence type="ECO:0000256" key="4">
    <source>
        <dbReference type="ARBA" id="ARBA00022989"/>
    </source>
</evidence>
<feature type="transmembrane region" description="Helical" evidence="6">
    <location>
        <begin position="355"/>
        <end position="378"/>
    </location>
</feature>
<evidence type="ECO:0000256" key="1">
    <source>
        <dbReference type="ARBA" id="ARBA00004651"/>
    </source>
</evidence>
<evidence type="ECO:0000313" key="10">
    <source>
        <dbReference type="Proteomes" id="UP000783796"/>
    </source>
</evidence>
<evidence type="ECO:0000259" key="8">
    <source>
        <dbReference type="Pfam" id="PF12704"/>
    </source>
</evidence>
<dbReference type="InterPro" id="IPR025857">
    <property type="entry name" value="MacB_PCD"/>
</dbReference>
<keyword evidence="3 6" id="KW-0812">Transmembrane</keyword>
<evidence type="ECO:0000256" key="3">
    <source>
        <dbReference type="ARBA" id="ARBA00022692"/>
    </source>
</evidence>
<feature type="transmembrane region" description="Helical" evidence="6">
    <location>
        <begin position="271"/>
        <end position="294"/>
    </location>
</feature>
<feature type="transmembrane region" description="Helical" evidence="6">
    <location>
        <begin position="641"/>
        <end position="661"/>
    </location>
</feature>
<gene>
    <name evidence="9" type="ORF">H9777_10155</name>
</gene>
<dbReference type="AlphaFoldDB" id="A0A948WXD9"/>
<evidence type="ECO:0000256" key="6">
    <source>
        <dbReference type="SAM" id="Phobius"/>
    </source>
</evidence>
<dbReference type="InterPro" id="IPR003838">
    <property type="entry name" value="ABC3_permease_C"/>
</dbReference>
<feature type="domain" description="ABC3 transporter permease C-terminal" evidence="7">
    <location>
        <begin position="644"/>
        <end position="757"/>
    </location>
</feature>